<evidence type="ECO:0000313" key="3">
    <source>
        <dbReference type="Proteomes" id="UP000589520"/>
    </source>
</evidence>
<dbReference type="InterPro" id="IPR036514">
    <property type="entry name" value="SGNH_hydro_sf"/>
</dbReference>
<accession>A0A7Y9TH69</accession>
<keyword evidence="3" id="KW-1185">Reference proteome</keyword>
<dbReference type="AlphaFoldDB" id="A0A7Y9TH69"/>
<evidence type="ECO:0000313" key="2">
    <source>
        <dbReference type="EMBL" id="NYF79555.1"/>
    </source>
</evidence>
<reference evidence="2 3" key="1">
    <citation type="submission" date="2020-07" db="EMBL/GenBank/DDBJ databases">
        <title>Genomic Encyclopedia of Type Strains, Phase IV (KMG-V): Genome sequencing to study the core and pangenomes of soil and plant-associated prokaryotes.</title>
        <authorList>
            <person name="Whitman W."/>
        </authorList>
    </citation>
    <scope>NUCLEOTIDE SEQUENCE [LARGE SCALE GENOMIC DNA]</scope>
    <source>
        <strain evidence="2 3">X4EP2</strain>
    </source>
</reference>
<organism evidence="2 3">
    <name type="scientific">Granulicella arctica</name>
    <dbReference type="NCBI Taxonomy" id="940613"/>
    <lineage>
        <taxon>Bacteria</taxon>
        <taxon>Pseudomonadati</taxon>
        <taxon>Acidobacteriota</taxon>
        <taxon>Terriglobia</taxon>
        <taxon>Terriglobales</taxon>
        <taxon>Acidobacteriaceae</taxon>
        <taxon>Granulicella</taxon>
    </lineage>
</organism>
<feature type="domain" description="SGNH hydrolase-type esterase" evidence="1">
    <location>
        <begin position="186"/>
        <end position="384"/>
    </location>
</feature>
<dbReference type="PANTHER" id="PTHR43784:SF2">
    <property type="entry name" value="GDSL-LIKE LIPASE_ACYLHYDROLASE, PUTATIVE (AFU_ORTHOLOGUE AFUA_2G00820)-RELATED"/>
    <property type="match status" value="1"/>
</dbReference>
<proteinExistence type="predicted"/>
<dbReference type="Pfam" id="PF13472">
    <property type="entry name" value="Lipase_GDSL_2"/>
    <property type="match status" value="1"/>
</dbReference>
<dbReference type="InterPro" id="IPR053140">
    <property type="entry name" value="GDSL_Rv0518-like"/>
</dbReference>
<gene>
    <name evidence="2" type="ORF">HDF17_001875</name>
</gene>
<dbReference type="Gene3D" id="3.40.50.1110">
    <property type="entry name" value="SGNH hydrolase"/>
    <property type="match status" value="1"/>
</dbReference>
<evidence type="ECO:0000259" key="1">
    <source>
        <dbReference type="Pfam" id="PF13472"/>
    </source>
</evidence>
<dbReference type="InterPro" id="IPR013830">
    <property type="entry name" value="SGNH_hydro"/>
</dbReference>
<sequence>MSPVLLGADALGWVGTWMMAPSAPDSVEPRAGQFILENETVRQIVHLSIGGAAVKLRFSNTFGAVPLQLRSVFVAPRVSGDGIEPSAGRTVSFAGQSQVTIAPGATVSSDVVDMPVTSDSDLAVTFFVPQKLEVPAIHYTALQTSYVAKGDQSTARTLDGPRKITLDLILTGVEVATRTSPGAIVALGSSTTDGAHSTPNANHRWTDYLAARLRATRGDNAYSVLNAGISGNRVLRDGRGAWGPIFGQSAVARFSRDVLAQPGLRYVFLFEGGNDIRTPASTGEAISAKQLIMGFQLLARTAHENHVKIILGTITAFEGTNGDHDDSEWEETQRTVNQWIRTTHDIDGFADFDAAVRNPLRPARLLPEYDSGDHLHPNDAGYKAMADSIDLTLFEESSRRH</sequence>
<protein>
    <submittedName>
        <fullName evidence="2">Lysophospholipase L1-like esterase</fullName>
    </submittedName>
</protein>
<dbReference type="Proteomes" id="UP000589520">
    <property type="component" value="Unassembled WGS sequence"/>
</dbReference>
<dbReference type="PANTHER" id="PTHR43784">
    <property type="entry name" value="GDSL-LIKE LIPASE/ACYLHYDROLASE, PUTATIVE (AFU_ORTHOLOGUE AFUA_2G00820)-RELATED"/>
    <property type="match status" value="1"/>
</dbReference>
<dbReference type="EMBL" id="JACCCW010000002">
    <property type="protein sequence ID" value="NYF79555.1"/>
    <property type="molecule type" value="Genomic_DNA"/>
</dbReference>
<comment type="caution">
    <text evidence="2">The sequence shown here is derived from an EMBL/GenBank/DDBJ whole genome shotgun (WGS) entry which is preliminary data.</text>
</comment>
<dbReference type="GO" id="GO:0016788">
    <property type="term" value="F:hydrolase activity, acting on ester bonds"/>
    <property type="evidence" value="ECO:0007669"/>
    <property type="project" value="UniProtKB-ARBA"/>
</dbReference>
<dbReference type="CDD" id="cd01830">
    <property type="entry name" value="XynE_like"/>
    <property type="match status" value="1"/>
</dbReference>
<dbReference type="SUPFAM" id="SSF52266">
    <property type="entry name" value="SGNH hydrolase"/>
    <property type="match status" value="1"/>
</dbReference>
<dbReference type="RefSeq" id="WP_179490304.1">
    <property type="nucleotide sequence ID" value="NZ_JACCCW010000002.1"/>
</dbReference>
<name>A0A7Y9TH69_9BACT</name>